<evidence type="ECO:0000313" key="2">
    <source>
        <dbReference type="Proteomes" id="UP000821845"/>
    </source>
</evidence>
<comment type="caution">
    <text evidence="1">The sequence shown here is derived from an EMBL/GenBank/DDBJ whole genome shotgun (WGS) entry which is preliminary data.</text>
</comment>
<protein>
    <submittedName>
        <fullName evidence="1">Uncharacterized protein</fullName>
    </submittedName>
</protein>
<name>A0ACB7RZV3_HYAAI</name>
<keyword evidence="2" id="KW-1185">Reference proteome</keyword>
<proteinExistence type="predicted"/>
<accession>A0ACB7RZV3</accession>
<dbReference type="EMBL" id="CM023487">
    <property type="protein sequence ID" value="KAH6926049.1"/>
    <property type="molecule type" value="Genomic_DNA"/>
</dbReference>
<sequence length="471" mass="51141">MYSVFTQQPTVSYDVVVPVVPGDAVAPVAVAAGPVAVKMPSRPAQEPRAPEKVRSRSPGRLVVRLSSPTRLPVSETVMKTRLLASVSEESGPGMGAASSKALVATSVGRRSPAQIVEPIVIRLFPVSAKSRLATTARERRKSQGKTTCCRCACRARSGKPTTSTGTDTETDQAEVTGEDSHVCSCEADVGDKQEETYDLPAEPHVARTRVPVDERAAVEPPVTRTKSRNAARDAFSKISEACGRPRLADETVFCHRDRMLTMIVGGGLMVGSLLIALLLLLVVGYRDKNVASAATAVEENKKAASMIPRKIMEASPIIFAFLLLLPTTKQQEGGRIISKPIREDRANIKRFFNTSEATWTFLTTETSNIECKVDVTREMNRTFVKFETSFSLKGFRVNVTNFGEFEKLYDDAEKRNYTKYNAILLSNPGKVTSPQPLPASLPVCRVSKTEGSMVRIAGEELVCKNAATAVC</sequence>
<reference evidence="1" key="1">
    <citation type="submission" date="2020-05" db="EMBL/GenBank/DDBJ databases">
        <title>Large-scale comparative analyses of tick genomes elucidate their genetic diversity and vector capacities.</title>
        <authorList>
            <person name="Jia N."/>
            <person name="Wang J."/>
            <person name="Shi W."/>
            <person name="Du L."/>
            <person name="Sun Y."/>
            <person name="Zhan W."/>
            <person name="Jiang J."/>
            <person name="Wang Q."/>
            <person name="Zhang B."/>
            <person name="Ji P."/>
            <person name="Sakyi L.B."/>
            <person name="Cui X."/>
            <person name="Yuan T."/>
            <person name="Jiang B."/>
            <person name="Yang W."/>
            <person name="Lam T.T.-Y."/>
            <person name="Chang Q."/>
            <person name="Ding S."/>
            <person name="Wang X."/>
            <person name="Zhu J."/>
            <person name="Ruan X."/>
            <person name="Zhao L."/>
            <person name="Wei J."/>
            <person name="Que T."/>
            <person name="Du C."/>
            <person name="Cheng J."/>
            <person name="Dai P."/>
            <person name="Han X."/>
            <person name="Huang E."/>
            <person name="Gao Y."/>
            <person name="Liu J."/>
            <person name="Shao H."/>
            <person name="Ye R."/>
            <person name="Li L."/>
            <person name="Wei W."/>
            <person name="Wang X."/>
            <person name="Wang C."/>
            <person name="Yang T."/>
            <person name="Huo Q."/>
            <person name="Li W."/>
            <person name="Guo W."/>
            <person name="Chen H."/>
            <person name="Zhou L."/>
            <person name="Ni X."/>
            <person name="Tian J."/>
            <person name="Zhou Y."/>
            <person name="Sheng Y."/>
            <person name="Liu T."/>
            <person name="Pan Y."/>
            <person name="Xia L."/>
            <person name="Li J."/>
            <person name="Zhao F."/>
            <person name="Cao W."/>
        </authorList>
    </citation>
    <scope>NUCLEOTIDE SEQUENCE</scope>
    <source>
        <strain evidence="1">Hyas-2018</strain>
    </source>
</reference>
<gene>
    <name evidence="1" type="ORF">HPB50_013485</name>
</gene>
<evidence type="ECO:0000313" key="1">
    <source>
        <dbReference type="EMBL" id="KAH6926049.1"/>
    </source>
</evidence>
<organism evidence="1 2">
    <name type="scientific">Hyalomma asiaticum</name>
    <name type="common">Tick</name>
    <dbReference type="NCBI Taxonomy" id="266040"/>
    <lineage>
        <taxon>Eukaryota</taxon>
        <taxon>Metazoa</taxon>
        <taxon>Ecdysozoa</taxon>
        <taxon>Arthropoda</taxon>
        <taxon>Chelicerata</taxon>
        <taxon>Arachnida</taxon>
        <taxon>Acari</taxon>
        <taxon>Parasitiformes</taxon>
        <taxon>Ixodida</taxon>
        <taxon>Ixodoidea</taxon>
        <taxon>Ixodidae</taxon>
        <taxon>Hyalomminae</taxon>
        <taxon>Hyalomma</taxon>
    </lineage>
</organism>
<dbReference type="Proteomes" id="UP000821845">
    <property type="component" value="Chromosome 7"/>
</dbReference>